<feature type="compositionally biased region" description="Low complexity" evidence="1">
    <location>
        <begin position="55"/>
        <end position="73"/>
    </location>
</feature>
<protein>
    <submittedName>
        <fullName evidence="2">Uncharacterized protein</fullName>
    </submittedName>
</protein>
<organism evidence="2 3">
    <name type="scientific">Cymbomonas tetramitiformis</name>
    <dbReference type="NCBI Taxonomy" id="36881"/>
    <lineage>
        <taxon>Eukaryota</taxon>
        <taxon>Viridiplantae</taxon>
        <taxon>Chlorophyta</taxon>
        <taxon>Pyramimonadophyceae</taxon>
        <taxon>Pyramimonadales</taxon>
        <taxon>Pyramimonadaceae</taxon>
        <taxon>Cymbomonas</taxon>
    </lineage>
</organism>
<feature type="region of interest" description="Disordered" evidence="1">
    <location>
        <begin position="1"/>
        <end position="21"/>
    </location>
</feature>
<feature type="region of interest" description="Disordered" evidence="1">
    <location>
        <begin position="34"/>
        <end position="112"/>
    </location>
</feature>
<reference evidence="2 3" key="1">
    <citation type="journal article" date="2015" name="Genome Biol. Evol.">
        <title>Comparative Genomics of a Bacterivorous Green Alga Reveals Evolutionary Causalities and Consequences of Phago-Mixotrophic Mode of Nutrition.</title>
        <authorList>
            <person name="Burns J.A."/>
            <person name="Paasch A."/>
            <person name="Narechania A."/>
            <person name="Kim E."/>
        </authorList>
    </citation>
    <scope>NUCLEOTIDE SEQUENCE [LARGE SCALE GENOMIC DNA]</scope>
    <source>
        <strain evidence="2 3">PLY_AMNH</strain>
    </source>
</reference>
<dbReference type="Proteomes" id="UP001190700">
    <property type="component" value="Unassembled WGS sequence"/>
</dbReference>
<name>A0AAE0KPE2_9CHLO</name>
<sequence length="112" mass="12133">MLGNGNGQHGRDTDKYGNPIPKLSLKSALYLNKDTPISRRPGFKRPSDGEDPNATRHTVLRPRLLPTLSPTRRQSGPRAKGAAGPGIRFTAAEPRHVGGDLGVCGRSEARRR</sequence>
<evidence type="ECO:0000313" key="3">
    <source>
        <dbReference type="Proteomes" id="UP001190700"/>
    </source>
</evidence>
<proteinExistence type="predicted"/>
<comment type="caution">
    <text evidence="2">The sequence shown here is derived from an EMBL/GenBank/DDBJ whole genome shotgun (WGS) entry which is preliminary data.</text>
</comment>
<keyword evidence="3" id="KW-1185">Reference proteome</keyword>
<evidence type="ECO:0000313" key="2">
    <source>
        <dbReference type="EMBL" id="KAK3255604.1"/>
    </source>
</evidence>
<dbReference type="EMBL" id="LGRX02022452">
    <property type="protein sequence ID" value="KAK3255604.1"/>
    <property type="molecule type" value="Genomic_DNA"/>
</dbReference>
<evidence type="ECO:0000256" key="1">
    <source>
        <dbReference type="SAM" id="MobiDB-lite"/>
    </source>
</evidence>
<gene>
    <name evidence="2" type="ORF">CYMTET_35221</name>
</gene>
<feature type="non-terminal residue" evidence="2">
    <location>
        <position position="112"/>
    </location>
</feature>
<dbReference type="AlphaFoldDB" id="A0AAE0KPE2"/>
<accession>A0AAE0KPE2</accession>